<dbReference type="InterPro" id="IPR012337">
    <property type="entry name" value="RNaseH-like_sf"/>
</dbReference>
<proteinExistence type="predicted"/>
<keyword evidence="1" id="KW-0694">RNA-binding</keyword>
<evidence type="ECO:0000313" key="4">
    <source>
        <dbReference type="Proteomes" id="UP000078113"/>
    </source>
</evidence>
<dbReference type="PROSITE" id="PS50994">
    <property type="entry name" value="INTEGRASE"/>
    <property type="match status" value="1"/>
</dbReference>
<dbReference type="AlphaFoldDB" id="A0A8X7T2J0"/>
<dbReference type="GO" id="GO:0005634">
    <property type="term" value="C:nucleus"/>
    <property type="evidence" value="ECO:0007669"/>
    <property type="project" value="UniProtKB-ARBA"/>
</dbReference>
<dbReference type="Proteomes" id="UP000078113">
    <property type="component" value="Unassembled WGS sequence"/>
</dbReference>
<dbReference type="GO" id="GO:0003723">
    <property type="term" value="F:RNA binding"/>
    <property type="evidence" value="ECO:0007669"/>
    <property type="project" value="UniProtKB-KW"/>
</dbReference>
<gene>
    <name evidence="3" type="ORF">A4X09_0g7026</name>
</gene>
<name>A0A8X7T2J0_9BASI</name>
<reference evidence="3" key="1">
    <citation type="submission" date="2016-04" db="EMBL/GenBank/DDBJ databases">
        <authorList>
            <person name="Nguyen H.D."/>
            <person name="Samba Siva P."/>
            <person name="Cullis J."/>
            <person name="Levesque C.A."/>
            <person name="Hambleton S."/>
        </authorList>
    </citation>
    <scope>NUCLEOTIDE SEQUENCE</scope>
    <source>
        <strain evidence="3">DAOMC 236422</strain>
    </source>
</reference>
<reference evidence="3" key="2">
    <citation type="journal article" date="2019" name="IMA Fungus">
        <title>Genome sequencing and comparison of five Tilletia species to identify candidate genes for the detection of regulated species infecting wheat.</title>
        <authorList>
            <person name="Nguyen H.D.T."/>
            <person name="Sultana T."/>
            <person name="Kesanakurti P."/>
            <person name="Hambleton S."/>
        </authorList>
    </citation>
    <scope>NUCLEOTIDE SEQUENCE</scope>
    <source>
        <strain evidence="3">DAOMC 236422</strain>
    </source>
</reference>
<evidence type="ECO:0000313" key="3">
    <source>
        <dbReference type="EMBL" id="KAE8264223.1"/>
    </source>
</evidence>
<protein>
    <recommendedName>
        <fullName evidence="2">Integrase catalytic domain-containing protein</fullName>
    </recommendedName>
</protein>
<feature type="domain" description="Integrase catalytic" evidence="2">
    <location>
        <begin position="1"/>
        <end position="124"/>
    </location>
</feature>
<dbReference type="Gene3D" id="3.30.420.10">
    <property type="entry name" value="Ribonuclease H-like superfamily/Ribonuclease H"/>
    <property type="match status" value="1"/>
</dbReference>
<sequence>MGHAAELPLSDGFDAIWIFLVHIFRLHGLPDRIISDRGATFISQFWRRLLQLLDVNASPSTACHPQTNGKSERTIQTLEAYLRCYISYHQDDWAAWLPLAEFAFNNSRSASTEQSPFFITRGYHPSFAPGIASSSVVPAAEQLAQHLERTWHEVRAQQSTPLGERPDGHVLQPAPLTCPTVSGRRQGLVVAT</sequence>
<evidence type="ECO:0000256" key="1">
    <source>
        <dbReference type="ARBA" id="ARBA00022884"/>
    </source>
</evidence>
<dbReference type="EMBL" id="LWDG02000558">
    <property type="protein sequence ID" value="KAE8264223.1"/>
    <property type="molecule type" value="Genomic_DNA"/>
</dbReference>
<organism evidence="3 4">
    <name type="scientific">Tilletia walkeri</name>
    <dbReference type="NCBI Taxonomy" id="117179"/>
    <lineage>
        <taxon>Eukaryota</taxon>
        <taxon>Fungi</taxon>
        <taxon>Dikarya</taxon>
        <taxon>Basidiomycota</taxon>
        <taxon>Ustilaginomycotina</taxon>
        <taxon>Exobasidiomycetes</taxon>
        <taxon>Tilletiales</taxon>
        <taxon>Tilletiaceae</taxon>
        <taxon>Tilletia</taxon>
    </lineage>
</organism>
<dbReference type="SUPFAM" id="SSF53098">
    <property type="entry name" value="Ribonuclease H-like"/>
    <property type="match status" value="1"/>
</dbReference>
<dbReference type="InterPro" id="IPR036397">
    <property type="entry name" value="RNaseH_sf"/>
</dbReference>
<dbReference type="InterPro" id="IPR001584">
    <property type="entry name" value="Integrase_cat-core"/>
</dbReference>
<dbReference type="GO" id="GO:0015074">
    <property type="term" value="P:DNA integration"/>
    <property type="evidence" value="ECO:0007669"/>
    <property type="project" value="InterPro"/>
</dbReference>
<evidence type="ECO:0000259" key="2">
    <source>
        <dbReference type="PROSITE" id="PS50994"/>
    </source>
</evidence>
<dbReference type="PANTHER" id="PTHR34072">
    <property type="entry name" value="ENZYMATIC POLYPROTEIN-RELATED"/>
    <property type="match status" value="1"/>
</dbReference>
<keyword evidence="4" id="KW-1185">Reference proteome</keyword>
<dbReference type="PANTHER" id="PTHR34072:SF42">
    <property type="entry name" value="INTEGRASE CATALYTIC DOMAIN-CONTAINING PROTEIN"/>
    <property type="match status" value="1"/>
</dbReference>
<accession>A0A8X7T2J0</accession>
<comment type="caution">
    <text evidence="3">The sequence shown here is derived from an EMBL/GenBank/DDBJ whole genome shotgun (WGS) entry which is preliminary data.</text>
</comment>